<dbReference type="EMBL" id="CATQJL010000112">
    <property type="protein sequence ID" value="CAJ0592561.1"/>
    <property type="molecule type" value="Genomic_DNA"/>
</dbReference>
<dbReference type="PANTHER" id="PTHR33936">
    <property type="entry name" value="PROTEIN CBG17840"/>
    <property type="match status" value="1"/>
</dbReference>
<organism evidence="3 4">
    <name type="scientific">Cylicocyclus nassatus</name>
    <name type="common">Nematode worm</name>
    <dbReference type="NCBI Taxonomy" id="53992"/>
    <lineage>
        <taxon>Eukaryota</taxon>
        <taxon>Metazoa</taxon>
        <taxon>Ecdysozoa</taxon>
        <taxon>Nematoda</taxon>
        <taxon>Chromadorea</taxon>
        <taxon>Rhabditida</taxon>
        <taxon>Rhabditina</taxon>
        <taxon>Rhabditomorpha</taxon>
        <taxon>Strongyloidea</taxon>
        <taxon>Strongylidae</taxon>
        <taxon>Cylicocyclus</taxon>
    </lineage>
</organism>
<evidence type="ECO:0000313" key="4">
    <source>
        <dbReference type="Proteomes" id="UP001176961"/>
    </source>
</evidence>
<dbReference type="Pfam" id="PF10551">
    <property type="entry name" value="MULE"/>
    <property type="match status" value="1"/>
</dbReference>
<dbReference type="InterPro" id="IPR052797">
    <property type="entry name" value="RegFact_GeneExpr_CellDeath"/>
</dbReference>
<feature type="compositionally biased region" description="Basic residues" evidence="1">
    <location>
        <begin position="990"/>
        <end position="1004"/>
    </location>
</feature>
<dbReference type="InterPro" id="IPR013087">
    <property type="entry name" value="Znf_C2H2_type"/>
</dbReference>
<evidence type="ECO:0000259" key="2">
    <source>
        <dbReference type="SMART" id="SM00355"/>
    </source>
</evidence>
<feature type="region of interest" description="Disordered" evidence="1">
    <location>
        <begin position="1"/>
        <end position="28"/>
    </location>
</feature>
<dbReference type="PANTHER" id="PTHR33936:SF24">
    <property type="entry name" value="C2H2-TYPE DOMAIN-CONTAINING PROTEIN"/>
    <property type="match status" value="1"/>
</dbReference>
<dbReference type="Proteomes" id="UP001176961">
    <property type="component" value="Unassembled WGS sequence"/>
</dbReference>
<feature type="domain" description="C2H2-type" evidence="2">
    <location>
        <begin position="197"/>
        <end position="220"/>
    </location>
</feature>
<reference evidence="3" key="1">
    <citation type="submission" date="2023-07" db="EMBL/GenBank/DDBJ databases">
        <authorList>
            <consortium name="CYATHOMIX"/>
        </authorList>
    </citation>
    <scope>NUCLEOTIDE SEQUENCE</scope>
    <source>
        <strain evidence="3">N/A</strain>
    </source>
</reference>
<dbReference type="InterPro" id="IPR018289">
    <property type="entry name" value="MULE_transposase_dom"/>
</dbReference>
<feature type="region of interest" description="Disordered" evidence="1">
    <location>
        <begin position="974"/>
        <end position="1004"/>
    </location>
</feature>
<keyword evidence="4" id="KW-1185">Reference proteome</keyword>
<evidence type="ECO:0000313" key="3">
    <source>
        <dbReference type="EMBL" id="CAJ0592561.1"/>
    </source>
</evidence>
<feature type="compositionally biased region" description="Polar residues" evidence="1">
    <location>
        <begin position="1"/>
        <end position="11"/>
    </location>
</feature>
<gene>
    <name evidence="3" type="ORF">CYNAS_LOCUS4544</name>
</gene>
<feature type="compositionally biased region" description="Polar residues" evidence="1">
    <location>
        <begin position="91"/>
        <end position="107"/>
    </location>
</feature>
<comment type="caution">
    <text evidence="3">The sequence shown here is derived from an EMBL/GenBank/DDBJ whole genome shotgun (WGS) entry which is preliminary data.</text>
</comment>
<name>A0AA36DTK9_CYLNA</name>
<accession>A0AA36DTK9</accession>
<sequence>MQAVIRTTSISEELPRTSKPEPAQAPHDLRNNNLEVRTFSRQETGTNEFRAITAIDRCAQTPAAVKTFCEKNPPLLAAPNLASEKFQSSIQQESVSAAPPTFQQPATSAAVPPAIQILPTSNARVQDEVVEESDDDNVFQVEPDDDCILLDDEPAGHDSFDEIEYTDTQPATGNAYHLDSDYSFNDEAYETVNKNYAYCDICNRGPFLVANLYKHLRNVHKCSQERINRVRNDLKKAMFGNEFTCECGAIYHSKDGLRKHKSAAHPTESTHASHGVTCPICDRRSASHLDLIEHCRHSHPSADLTVQRKTFASWSSFEVWKEEEERRTCSKLVKRGFTKTSKGIVHMYGCHNANGAGGRIDATERKQRYRKTRRVHKNCTCYAKVTQQEGGMVNVIACFGHVGHELNSATIPLSGSDVAVVRSMIEAGIPTNIIVSKLRTTRWLSNVTPQRQARLCFITARDVANIAARYGLVEGMNSKDDRQSLRTLVEDQEQVAAVELCETSNPSGDGFVLAFVTVNGKKYLDRYGYRGLVFDDTFNVTRYCFRLATLLVADDGGNGFPCAHLLSYRMTSKEVEILFELVKECVPHFEPQFVVTDDTYVFFNAFKKVFPSSRANKLLCSFHISQSFERKHKELLGVTNASAAQSRIKRILIETDPLKFENAYADYLSWLTMIGATQMKTYVEKTYTLRKTEWARCYRNGAPFHTSNHAEAWHRKLKHTILQNKQNSRLDCIVWKLLQHSHNLDLQLTSSLVRNGCDLSNRRKINVQMHKQAIQLYRCANAIIWDAESSWKVLSSTRGVEYRVVFKQGCDCNEQINSHCERCNVCAYQVSCSCLDDHRAGISCIHAHAVATYVPEAKRLLRPLIHRLDSRDAVTLPENANAFEGEGWHVGNVVGTEEEYIGGSVVAEEVIAEDHLKEIYHDCEGAQAHLAEVTRTLFKNKNYDLLDQVSRGVRKVLGELPVQNVQFARRKVLQTTGTGPKPQPIEVPYKKRSTVKAEKKQKRK</sequence>
<proteinExistence type="predicted"/>
<feature type="domain" description="C2H2-type" evidence="2">
    <location>
        <begin position="276"/>
        <end position="299"/>
    </location>
</feature>
<dbReference type="SMART" id="SM00355">
    <property type="entry name" value="ZnF_C2H2"/>
    <property type="match status" value="3"/>
</dbReference>
<evidence type="ECO:0000256" key="1">
    <source>
        <dbReference type="SAM" id="MobiDB-lite"/>
    </source>
</evidence>
<dbReference type="AlphaFoldDB" id="A0AA36DTK9"/>
<protein>
    <recommendedName>
        <fullName evidence="2">C2H2-type domain-containing protein</fullName>
    </recommendedName>
</protein>
<feature type="region of interest" description="Disordered" evidence="1">
    <location>
        <begin position="91"/>
        <end position="110"/>
    </location>
</feature>
<feature type="domain" description="C2H2-type" evidence="2">
    <location>
        <begin position="243"/>
        <end position="265"/>
    </location>
</feature>